<evidence type="ECO:0000259" key="4">
    <source>
        <dbReference type="Pfam" id="PF16699"/>
    </source>
</evidence>
<evidence type="ECO:0000313" key="6">
    <source>
        <dbReference type="WBParaSite" id="MBELARI_LOCUS18207"/>
    </source>
</evidence>
<dbReference type="Proteomes" id="UP000887575">
    <property type="component" value="Unassembled WGS sequence"/>
</dbReference>
<organism evidence="5 6">
    <name type="scientific">Mesorhabditis belari</name>
    <dbReference type="NCBI Taxonomy" id="2138241"/>
    <lineage>
        <taxon>Eukaryota</taxon>
        <taxon>Metazoa</taxon>
        <taxon>Ecdysozoa</taxon>
        <taxon>Nematoda</taxon>
        <taxon>Chromadorea</taxon>
        <taxon>Rhabditida</taxon>
        <taxon>Rhabditina</taxon>
        <taxon>Rhabditomorpha</taxon>
        <taxon>Rhabditoidea</taxon>
        <taxon>Rhabditidae</taxon>
        <taxon>Mesorhabditinae</taxon>
        <taxon>Mesorhabditis</taxon>
    </lineage>
</organism>
<keyword evidence="3" id="KW-0539">Nucleus</keyword>
<dbReference type="GO" id="GO:0031124">
    <property type="term" value="P:mRNA 3'-end processing"/>
    <property type="evidence" value="ECO:0007669"/>
    <property type="project" value="InterPro"/>
</dbReference>
<reference evidence="6" key="1">
    <citation type="submission" date="2024-02" db="UniProtKB">
        <authorList>
            <consortium name="WormBaseParasite"/>
        </authorList>
    </citation>
    <scope>IDENTIFICATION</scope>
</reference>
<evidence type="ECO:0000256" key="1">
    <source>
        <dbReference type="ARBA" id="ARBA00004123"/>
    </source>
</evidence>
<keyword evidence="5" id="KW-1185">Reference proteome</keyword>
<feature type="domain" description="Cleavage stimulation factor subunit 1 dimerisation" evidence="4">
    <location>
        <begin position="5"/>
        <end position="58"/>
    </location>
</feature>
<dbReference type="InterPro" id="IPR038184">
    <property type="entry name" value="CSTF1_dimer_sf"/>
</dbReference>
<dbReference type="InterPro" id="IPR032028">
    <property type="entry name" value="CSTF1_dimer"/>
</dbReference>
<accession>A0AAF3EVI7</accession>
<proteinExistence type="predicted"/>
<dbReference type="WBParaSite" id="MBELARI_LOCUS18207">
    <property type="protein sequence ID" value="MBELARI_LOCUS18207"/>
    <property type="gene ID" value="MBELARI_LOCUS18207"/>
</dbReference>
<dbReference type="FunFam" id="1.20.960.50:FF:000001">
    <property type="entry name" value="Cleavage stimulation factor subunit 1"/>
    <property type="match status" value="1"/>
</dbReference>
<protein>
    <recommendedName>
        <fullName evidence="4">Cleavage stimulation factor subunit 1 dimerisation domain-containing protein</fullName>
    </recommendedName>
</protein>
<dbReference type="GO" id="GO:0003723">
    <property type="term" value="F:RNA binding"/>
    <property type="evidence" value="ECO:0007669"/>
    <property type="project" value="TreeGrafter"/>
</dbReference>
<dbReference type="InterPro" id="IPR044633">
    <property type="entry name" value="CstF1-like"/>
</dbReference>
<evidence type="ECO:0000313" key="5">
    <source>
        <dbReference type="Proteomes" id="UP000887575"/>
    </source>
</evidence>
<keyword evidence="2" id="KW-0507">mRNA processing</keyword>
<dbReference type="Gene3D" id="1.20.960.50">
    <property type="entry name" value="Cleavage stimulation factor subunit 1, dimerisation domain"/>
    <property type="match status" value="1"/>
</dbReference>
<dbReference type="PANTHER" id="PTHR44133">
    <property type="entry name" value="CLEAVAGE STIMULATION FACTOR SUBUNIT 1"/>
    <property type="match status" value="1"/>
</dbReference>
<dbReference type="PANTHER" id="PTHR44133:SF2">
    <property type="entry name" value="CLEAVAGE STIMULATION FACTOR SUBUNIT 1"/>
    <property type="match status" value="1"/>
</dbReference>
<evidence type="ECO:0000256" key="2">
    <source>
        <dbReference type="ARBA" id="ARBA00022664"/>
    </source>
</evidence>
<evidence type="ECO:0000256" key="3">
    <source>
        <dbReference type="ARBA" id="ARBA00023242"/>
    </source>
</evidence>
<name>A0AAF3EVI7_9BILA</name>
<comment type="subcellular location">
    <subcellularLocation>
        <location evidence="1">Nucleus</location>
    </subcellularLocation>
</comment>
<dbReference type="AlphaFoldDB" id="A0AAF3EVI7"/>
<dbReference type="Pfam" id="PF16699">
    <property type="entry name" value="CSTF1_dimer"/>
    <property type="match status" value="1"/>
</dbReference>
<dbReference type="GO" id="GO:0005848">
    <property type="term" value="C:mRNA cleavage stimulating factor complex"/>
    <property type="evidence" value="ECO:0007669"/>
    <property type="project" value="InterPro"/>
</dbReference>
<sequence length="195" mass="22400">MRPDIEDRDYMYRLMISQLFYDGQQQIALSLASSIGCSANPPAPCDRLFRLISMVKQFDEAEQQDKENGLQFDANSAGLALKFDADIVPESPETCMYETIYLTADEASCRSAAFNSDDTTMPVATRTQKREQEPEPKKFEDLPLELVEKIAYHLDVEDVEDDPPLDFWVLLIEDRTPTVFTVFANNRFFFLKMKL</sequence>